<sequence>MKKYFIWGFLLVLTYFLGLITYRDNLEPLKTLRKFKNQTFKEKINNVPFYESIFEDEVLHLTKRLDGFNSVKVRNKIIDEFIIHDVEIVKKSEEDLDCLGSVEIIETKFYDITNKGIYNNRNKDKLFIYFQGHGGDPCDFNYFKSLNNNLPDMDILSFSMFGIGLNKMKKIGFPIKLPNHERQYEFINTDFSKFSRNHDIIQFFHDKNNPELKPLALFISSPYHIINNVIKSKNYKEVIISGVSGGGWYSTVLAGLIPEIDELYSFNGTLPLVYRIGTDSKGDYEQQFSKFYDQFDYYTLYLLSIFNSQNDPARLSYHLYSSEDECCFSSPEANYFKQSIDSLGLPNLRVKIFKKTEHEIDSNWLLKQIKQP</sequence>
<evidence type="ECO:0000313" key="1">
    <source>
        <dbReference type="EMBL" id="MDT7830206.1"/>
    </source>
</evidence>
<accession>A0ABU3LA81</accession>
<dbReference type="Proteomes" id="UP001250656">
    <property type="component" value="Unassembled WGS sequence"/>
</dbReference>
<organism evidence="1 2">
    <name type="scientific">Pricia mediterranea</name>
    <dbReference type="NCBI Taxonomy" id="3076079"/>
    <lineage>
        <taxon>Bacteria</taxon>
        <taxon>Pseudomonadati</taxon>
        <taxon>Bacteroidota</taxon>
        <taxon>Flavobacteriia</taxon>
        <taxon>Flavobacteriales</taxon>
        <taxon>Flavobacteriaceae</taxon>
        <taxon>Pricia</taxon>
    </lineage>
</organism>
<reference evidence="1 2" key="1">
    <citation type="submission" date="2023-09" db="EMBL/GenBank/DDBJ databases">
        <title>Novel taxa isolated from Blanes Bay.</title>
        <authorList>
            <person name="Rey-Velasco X."/>
            <person name="Lucena T."/>
        </authorList>
    </citation>
    <scope>NUCLEOTIDE SEQUENCE [LARGE SCALE GENOMIC DNA]</scope>
    <source>
        <strain evidence="1 2">S334</strain>
    </source>
</reference>
<dbReference type="EMBL" id="JAVTTP010000001">
    <property type="protein sequence ID" value="MDT7830206.1"/>
    <property type="molecule type" value="Genomic_DNA"/>
</dbReference>
<name>A0ABU3LA81_9FLAO</name>
<protein>
    <submittedName>
        <fullName evidence="1">Uncharacterized protein</fullName>
    </submittedName>
</protein>
<dbReference type="RefSeq" id="WP_314016456.1">
    <property type="nucleotide sequence ID" value="NZ_JAVTTP010000001.1"/>
</dbReference>
<evidence type="ECO:0000313" key="2">
    <source>
        <dbReference type="Proteomes" id="UP001250656"/>
    </source>
</evidence>
<gene>
    <name evidence="1" type="ORF">RQM65_16175</name>
</gene>
<dbReference type="SUPFAM" id="SSF53474">
    <property type="entry name" value="alpha/beta-Hydrolases"/>
    <property type="match status" value="1"/>
</dbReference>
<dbReference type="InterPro" id="IPR029058">
    <property type="entry name" value="AB_hydrolase_fold"/>
</dbReference>
<comment type="caution">
    <text evidence="1">The sequence shown here is derived from an EMBL/GenBank/DDBJ whole genome shotgun (WGS) entry which is preliminary data.</text>
</comment>
<proteinExistence type="predicted"/>
<keyword evidence="2" id="KW-1185">Reference proteome</keyword>